<accession>A0A8J7JBB4</accession>
<dbReference type="InterPro" id="IPR028976">
    <property type="entry name" value="CheC-like_sf"/>
</dbReference>
<reference evidence="3" key="1">
    <citation type="submission" date="2020-12" db="EMBL/GenBank/DDBJ databases">
        <title>Geomonas sp. Red875, isolated from river sediment.</title>
        <authorList>
            <person name="Xu Z."/>
            <person name="Zhang Z."/>
            <person name="Masuda Y."/>
            <person name="Itoh H."/>
            <person name="Senoo K."/>
        </authorList>
    </citation>
    <scope>NUCLEOTIDE SEQUENCE</scope>
    <source>
        <strain evidence="3">Red875</strain>
    </source>
</reference>
<dbReference type="Gene3D" id="3.40.1550.10">
    <property type="entry name" value="CheC-like"/>
    <property type="match status" value="1"/>
</dbReference>
<dbReference type="GO" id="GO:0006935">
    <property type="term" value="P:chemotaxis"/>
    <property type="evidence" value="ECO:0007669"/>
    <property type="project" value="UniProtKB-KW"/>
</dbReference>
<dbReference type="Pfam" id="PF13690">
    <property type="entry name" value="CheX"/>
    <property type="match status" value="1"/>
</dbReference>
<comment type="caution">
    <text evidence="3">The sequence shown here is derived from an EMBL/GenBank/DDBJ whole genome shotgun (WGS) entry which is preliminary data.</text>
</comment>
<evidence type="ECO:0000259" key="2">
    <source>
        <dbReference type="Pfam" id="PF13690"/>
    </source>
</evidence>
<organism evidence="3 4">
    <name type="scientific">Geomesophilobacter sediminis</name>
    <dbReference type="NCBI Taxonomy" id="2798584"/>
    <lineage>
        <taxon>Bacteria</taxon>
        <taxon>Pseudomonadati</taxon>
        <taxon>Thermodesulfobacteriota</taxon>
        <taxon>Desulfuromonadia</taxon>
        <taxon>Geobacterales</taxon>
        <taxon>Geobacteraceae</taxon>
        <taxon>Geomesophilobacter</taxon>
    </lineage>
</organism>
<dbReference type="RefSeq" id="WP_199383253.1">
    <property type="nucleotide sequence ID" value="NZ_JAEMHM010000005.1"/>
</dbReference>
<dbReference type="AlphaFoldDB" id="A0A8J7JBB4"/>
<dbReference type="Proteomes" id="UP000636888">
    <property type="component" value="Unassembled WGS sequence"/>
</dbReference>
<name>A0A8J7JBB4_9BACT</name>
<proteinExistence type="predicted"/>
<dbReference type="InterPro" id="IPR028051">
    <property type="entry name" value="CheX-like_dom"/>
</dbReference>
<dbReference type="PANTHER" id="PTHR39452">
    <property type="entry name" value="CHEY-P PHOSPHATASE CHEX"/>
    <property type="match status" value="1"/>
</dbReference>
<dbReference type="InterPro" id="IPR038756">
    <property type="entry name" value="CheX-like"/>
</dbReference>
<protein>
    <submittedName>
        <fullName evidence="3">Chemotaxis protein CheX</fullName>
    </submittedName>
</protein>
<evidence type="ECO:0000313" key="4">
    <source>
        <dbReference type="Proteomes" id="UP000636888"/>
    </source>
</evidence>
<gene>
    <name evidence="3" type="ORF">JFN93_06755</name>
</gene>
<dbReference type="SUPFAM" id="SSF103039">
    <property type="entry name" value="CheC-like"/>
    <property type="match status" value="1"/>
</dbReference>
<dbReference type="PANTHER" id="PTHR39452:SF1">
    <property type="entry name" value="CHEY-P PHOSPHATASE CHEX"/>
    <property type="match status" value="1"/>
</dbReference>
<feature type="domain" description="Chemotaxis phosphatase CheX-like" evidence="2">
    <location>
        <begin position="56"/>
        <end position="144"/>
    </location>
</feature>
<keyword evidence="4" id="KW-1185">Reference proteome</keyword>
<evidence type="ECO:0000313" key="3">
    <source>
        <dbReference type="EMBL" id="MBJ6724401.1"/>
    </source>
</evidence>
<dbReference type="CDD" id="cd17906">
    <property type="entry name" value="CheX"/>
    <property type="match status" value="1"/>
</dbReference>
<sequence length="167" mass="18781">MAFSNRMLAKLNMSQDALEKKMIRDVKHVFTTVVGMEDLLYVPLAADPMSHFSDCISGMVGLTGEYNGMTSIHVSKRMARMMTERMLDAMIRDEHDDIEDALGEIANIIAGSFKQHLMESGDLRITTPSVMDGKRYAVHVTRKPEVTTMLFATDDDDWFMVALALEV</sequence>
<evidence type="ECO:0000256" key="1">
    <source>
        <dbReference type="ARBA" id="ARBA00022500"/>
    </source>
</evidence>
<dbReference type="EMBL" id="JAEMHM010000005">
    <property type="protein sequence ID" value="MBJ6724401.1"/>
    <property type="molecule type" value="Genomic_DNA"/>
</dbReference>
<keyword evidence="1" id="KW-0145">Chemotaxis</keyword>